<reference evidence="4 5" key="1">
    <citation type="journal article" date="2012" name="PLoS Pathog.">
        <title>Diverse lifestyles and strategies of plant pathogenesis encoded in the genomes of eighteen Dothideomycetes fungi.</title>
        <authorList>
            <person name="Ohm R.A."/>
            <person name="Feau N."/>
            <person name="Henrissat B."/>
            <person name="Schoch C.L."/>
            <person name="Horwitz B.A."/>
            <person name="Barry K.W."/>
            <person name="Condon B.J."/>
            <person name="Copeland A.C."/>
            <person name="Dhillon B."/>
            <person name="Glaser F."/>
            <person name="Hesse C.N."/>
            <person name="Kosti I."/>
            <person name="LaButti K."/>
            <person name="Lindquist E.A."/>
            <person name="Lucas S."/>
            <person name="Salamov A.A."/>
            <person name="Bradshaw R.E."/>
            <person name="Ciuffetti L."/>
            <person name="Hamelin R.C."/>
            <person name="Kema G.H.J."/>
            <person name="Lawrence C."/>
            <person name="Scott J.A."/>
            <person name="Spatafora J.W."/>
            <person name="Turgeon B.G."/>
            <person name="de Wit P.J.G.M."/>
            <person name="Zhong S."/>
            <person name="Goodwin S.B."/>
            <person name="Grigoriev I.V."/>
        </authorList>
    </citation>
    <scope>NUCLEOTIDE SEQUENCE [LARGE SCALE GENOMIC DNA]</scope>
    <source>
        <strain evidence="5">C5 / ATCC 48332 / race O</strain>
    </source>
</reference>
<reference evidence="5" key="2">
    <citation type="journal article" date="2013" name="PLoS Genet.">
        <title>Comparative genome structure, secondary metabolite, and effector coding capacity across Cochliobolus pathogens.</title>
        <authorList>
            <person name="Condon B.J."/>
            <person name="Leng Y."/>
            <person name="Wu D."/>
            <person name="Bushley K.E."/>
            <person name="Ohm R.A."/>
            <person name="Otillar R."/>
            <person name="Martin J."/>
            <person name="Schackwitz W."/>
            <person name="Grimwood J."/>
            <person name="MohdZainudin N."/>
            <person name="Xue C."/>
            <person name="Wang R."/>
            <person name="Manning V.A."/>
            <person name="Dhillon B."/>
            <person name="Tu Z.J."/>
            <person name="Steffenson B.J."/>
            <person name="Salamov A."/>
            <person name="Sun H."/>
            <person name="Lowry S."/>
            <person name="LaButti K."/>
            <person name="Han J."/>
            <person name="Copeland A."/>
            <person name="Lindquist E."/>
            <person name="Barry K."/>
            <person name="Schmutz J."/>
            <person name="Baker S.E."/>
            <person name="Ciuffetti L.M."/>
            <person name="Grigoriev I.V."/>
            <person name="Zhong S."/>
            <person name="Turgeon B.G."/>
        </authorList>
    </citation>
    <scope>NUCLEOTIDE SEQUENCE [LARGE SCALE GENOMIC DNA]</scope>
    <source>
        <strain evidence="5">C5 / ATCC 48332 / race O</strain>
    </source>
</reference>
<dbReference type="EMBL" id="KB445584">
    <property type="protein sequence ID" value="EMD86822.1"/>
    <property type="molecule type" value="Genomic_DNA"/>
</dbReference>
<dbReference type="InterPro" id="IPR001878">
    <property type="entry name" value="Znf_CCHC"/>
</dbReference>
<accession>M2UFW9</accession>
<gene>
    <name evidence="4" type="ORF">COCHEDRAFT_1198092</name>
</gene>
<sequence>MADELSARGRRVTGRRLPVLHSNEPTTASDQIKLMENELRKNGVSLYTVCKFAYDISKSVAKEEYGVFLQVLGVPPVNTSRVISHCDLRPETPPQTLQPETPSSTYKFGPQSERAGVGSTTSEQDLCSMVLEAVKIVKHQKLLQAARDITAGNSPKVMKRRGRQRGHNQPTRTPTKPRSGGSYGHCGNCGETGHNIRTCQYTVSVG</sequence>
<feature type="compositionally biased region" description="Basic residues" evidence="2">
    <location>
        <begin position="157"/>
        <end position="166"/>
    </location>
</feature>
<evidence type="ECO:0000259" key="3">
    <source>
        <dbReference type="PROSITE" id="PS50158"/>
    </source>
</evidence>
<keyword evidence="1" id="KW-0862">Zinc</keyword>
<name>M2UFW9_COCH5</name>
<feature type="region of interest" description="Disordered" evidence="2">
    <location>
        <begin position="151"/>
        <end position="184"/>
    </location>
</feature>
<keyword evidence="1" id="KW-0479">Metal-binding</keyword>
<evidence type="ECO:0000256" key="2">
    <source>
        <dbReference type="SAM" id="MobiDB-lite"/>
    </source>
</evidence>
<dbReference type="GO" id="GO:0008270">
    <property type="term" value="F:zinc ion binding"/>
    <property type="evidence" value="ECO:0007669"/>
    <property type="project" value="UniProtKB-KW"/>
</dbReference>
<dbReference type="HOGENOM" id="CLU_1331834_0_0_1"/>
<dbReference type="Proteomes" id="UP000016936">
    <property type="component" value="Unassembled WGS sequence"/>
</dbReference>
<keyword evidence="1" id="KW-0863">Zinc-finger</keyword>
<feature type="region of interest" description="Disordered" evidence="2">
    <location>
        <begin position="88"/>
        <end position="120"/>
    </location>
</feature>
<keyword evidence="5" id="KW-1185">Reference proteome</keyword>
<evidence type="ECO:0000256" key="1">
    <source>
        <dbReference type="PROSITE-ProRule" id="PRU00047"/>
    </source>
</evidence>
<evidence type="ECO:0000313" key="4">
    <source>
        <dbReference type="EMBL" id="EMD86822.1"/>
    </source>
</evidence>
<evidence type="ECO:0000313" key="5">
    <source>
        <dbReference type="Proteomes" id="UP000016936"/>
    </source>
</evidence>
<dbReference type="GO" id="GO:0003676">
    <property type="term" value="F:nucleic acid binding"/>
    <property type="evidence" value="ECO:0007669"/>
    <property type="project" value="InterPro"/>
</dbReference>
<dbReference type="AlphaFoldDB" id="M2UFW9"/>
<feature type="domain" description="CCHC-type" evidence="3">
    <location>
        <begin position="186"/>
        <end position="199"/>
    </location>
</feature>
<proteinExistence type="predicted"/>
<protein>
    <recommendedName>
        <fullName evidence="3">CCHC-type domain-containing protein</fullName>
    </recommendedName>
</protein>
<feature type="compositionally biased region" description="Polar residues" evidence="2">
    <location>
        <begin position="167"/>
        <end position="176"/>
    </location>
</feature>
<organism evidence="4 5">
    <name type="scientific">Cochliobolus heterostrophus (strain C5 / ATCC 48332 / race O)</name>
    <name type="common">Southern corn leaf blight fungus</name>
    <name type="synonym">Bipolaris maydis</name>
    <dbReference type="NCBI Taxonomy" id="701091"/>
    <lineage>
        <taxon>Eukaryota</taxon>
        <taxon>Fungi</taxon>
        <taxon>Dikarya</taxon>
        <taxon>Ascomycota</taxon>
        <taxon>Pezizomycotina</taxon>
        <taxon>Dothideomycetes</taxon>
        <taxon>Pleosporomycetidae</taxon>
        <taxon>Pleosporales</taxon>
        <taxon>Pleosporineae</taxon>
        <taxon>Pleosporaceae</taxon>
        <taxon>Bipolaris</taxon>
    </lineage>
</organism>
<feature type="compositionally biased region" description="Low complexity" evidence="2">
    <location>
        <begin position="94"/>
        <end position="105"/>
    </location>
</feature>
<dbReference type="PROSITE" id="PS50158">
    <property type="entry name" value="ZF_CCHC"/>
    <property type="match status" value="1"/>
</dbReference>